<evidence type="ECO:0000256" key="2">
    <source>
        <dbReference type="SAM" id="Phobius"/>
    </source>
</evidence>
<dbReference type="EMBL" id="CAAALY010004898">
    <property type="protein sequence ID" value="VEL08857.1"/>
    <property type="molecule type" value="Genomic_DNA"/>
</dbReference>
<sequence length="105" mass="11901">MTDPSQETIQASMGDSRPISPRGDRDESIKTITNKDGQNFDWKSAESEFHMQWGAFDSALRAARLRFSQLYHVVLTGLNKSIQVRGSVLSSALFIAAYLFRFWGR</sequence>
<feature type="region of interest" description="Disordered" evidence="1">
    <location>
        <begin position="1"/>
        <end position="35"/>
    </location>
</feature>
<keyword evidence="4" id="KW-1185">Reference proteome</keyword>
<proteinExistence type="predicted"/>
<evidence type="ECO:0000313" key="3">
    <source>
        <dbReference type="EMBL" id="VEL08857.1"/>
    </source>
</evidence>
<organism evidence="3 4">
    <name type="scientific">Protopolystoma xenopodis</name>
    <dbReference type="NCBI Taxonomy" id="117903"/>
    <lineage>
        <taxon>Eukaryota</taxon>
        <taxon>Metazoa</taxon>
        <taxon>Spiralia</taxon>
        <taxon>Lophotrochozoa</taxon>
        <taxon>Platyhelminthes</taxon>
        <taxon>Monogenea</taxon>
        <taxon>Polyopisthocotylea</taxon>
        <taxon>Polystomatidea</taxon>
        <taxon>Polystomatidae</taxon>
        <taxon>Protopolystoma</taxon>
    </lineage>
</organism>
<protein>
    <submittedName>
        <fullName evidence="3">Uncharacterized protein</fullName>
    </submittedName>
</protein>
<keyword evidence="2" id="KW-0472">Membrane</keyword>
<dbReference type="AlphaFoldDB" id="A0A3S4ZPS6"/>
<keyword evidence="2" id="KW-1133">Transmembrane helix</keyword>
<feature type="transmembrane region" description="Helical" evidence="2">
    <location>
        <begin position="82"/>
        <end position="100"/>
    </location>
</feature>
<reference evidence="3" key="1">
    <citation type="submission" date="2018-11" db="EMBL/GenBank/DDBJ databases">
        <authorList>
            <consortium name="Pathogen Informatics"/>
        </authorList>
    </citation>
    <scope>NUCLEOTIDE SEQUENCE</scope>
</reference>
<comment type="caution">
    <text evidence="3">The sequence shown here is derived from an EMBL/GenBank/DDBJ whole genome shotgun (WGS) entry which is preliminary data.</text>
</comment>
<feature type="compositionally biased region" description="Polar residues" evidence="1">
    <location>
        <begin position="1"/>
        <end position="13"/>
    </location>
</feature>
<name>A0A3S4ZPS6_9PLAT</name>
<dbReference type="Proteomes" id="UP000784294">
    <property type="component" value="Unassembled WGS sequence"/>
</dbReference>
<evidence type="ECO:0000256" key="1">
    <source>
        <dbReference type="SAM" id="MobiDB-lite"/>
    </source>
</evidence>
<accession>A0A3S4ZPS6</accession>
<gene>
    <name evidence="3" type="ORF">PXEA_LOCUS2297</name>
</gene>
<evidence type="ECO:0000313" key="4">
    <source>
        <dbReference type="Proteomes" id="UP000784294"/>
    </source>
</evidence>
<keyword evidence="2" id="KW-0812">Transmembrane</keyword>